<gene>
    <name evidence="2" type="ORF">CLOSTMETH_01446</name>
</gene>
<feature type="domain" description="Dinitrogenase iron-molybdenum cofactor biosynthesis" evidence="1">
    <location>
        <begin position="9"/>
        <end position="96"/>
    </location>
</feature>
<dbReference type="InterPro" id="IPR033913">
    <property type="entry name" value="MTH1175_dom"/>
</dbReference>
<dbReference type="InterPro" id="IPR003731">
    <property type="entry name" value="Di-Nase_FeMo-co_biosynth"/>
</dbReference>
<dbReference type="SUPFAM" id="SSF53146">
    <property type="entry name" value="Nitrogenase accessory factor-like"/>
    <property type="match status" value="1"/>
</dbReference>
<dbReference type="CDD" id="cd00851">
    <property type="entry name" value="MTH1175"/>
    <property type="match status" value="1"/>
</dbReference>
<dbReference type="Gene3D" id="3.30.420.130">
    <property type="entry name" value="Dinitrogenase iron-molybdenum cofactor biosynthesis domain"/>
    <property type="match status" value="1"/>
</dbReference>
<dbReference type="AlphaFoldDB" id="C0EC77"/>
<dbReference type="eggNOG" id="COG1433">
    <property type="taxonomic scope" value="Bacteria"/>
</dbReference>
<name>C0EC77_9FIRM</name>
<evidence type="ECO:0000259" key="1">
    <source>
        <dbReference type="Pfam" id="PF02579"/>
    </source>
</evidence>
<accession>C0EC77</accession>
<dbReference type="STRING" id="537013.CLOSTMETH_01446"/>
<reference evidence="2 3" key="1">
    <citation type="submission" date="2009-01" db="EMBL/GenBank/DDBJ databases">
        <authorList>
            <person name="Fulton L."/>
            <person name="Clifton S."/>
            <person name="Fulton B."/>
            <person name="Xu J."/>
            <person name="Minx P."/>
            <person name="Pepin K.H."/>
            <person name="Johnson M."/>
            <person name="Bhonagiri V."/>
            <person name="Nash W.E."/>
            <person name="Mardis E.R."/>
            <person name="Wilson R.K."/>
        </authorList>
    </citation>
    <scope>NUCLEOTIDE SEQUENCE [LARGE SCALE GENOMIC DNA]</scope>
    <source>
        <strain evidence="2 3">DSM 5476</strain>
    </source>
</reference>
<reference evidence="2 3" key="2">
    <citation type="submission" date="2009-02" db="EMBL/GenBank/DDBJ databases">
        <title>Draft genome sequence of Clostridium methylpentosum (DSM 5476).</title>
        <authorList>
            <person name="Sudarsanam P."/>
            <person name="Ley R."/>
            <person name="Guruge J."/>
            <person name="Turnbaugh P.J."/>
            <person name="Mahowald M."/>
            <person name="Liep D."/>
            <person name="Gordon J."/>
        </authorList>
    </citation>
    <scope>NUCLEOTIDE SEQUENCE [LARGE SCALE GENOMIC DNA]</scope>
    <source>
        <strain evidence="2 3">DSM 5476</strain>
    </source>
</reference>
<proteinExistence type="predicted"/>
<dbReference type="Pfam" id="PF02579">
    <property type="entry name" value="Nitro_FeMo-Co"/>
    <property type="match status" value="1"/>
</dbReference>
<sequence length="124" mass="13002">MRVAVTTENNQVFQHFGKCQLFTIAEVEDGKLLSTSFLDANGSGHSALAVLLKQQGVDLLICGGIGQGANDALAAQGVQLICGVSGSVSDVLAAYLNNTLQPNNAFVCDHHHEGDSHTCHCGEH</sequence>
<dbReference type="PANTHER" id="PTHR42983:SF1">
    <property type="entry name" value="IRON-MOLYBDENUM PROTEIN"/>
    <property type="match status" value="1"/>
</dbReference>
<dbReference type="InterPro" id="IPR036105">
    <property type="entry name" value="DiNase_FeMo-co_biosyn_sf"/>
</dbReference>
<dbReference type="Proteomes" id="UP000003340">
    <property type="component" value="Unassembled WGS sequence"/>
</dbReference>
<dbReference type="HOGENOM" id="CLU_104194_2_0_9"/>
<dbReference type="PANTHER" id="PTHR42983">
    <property type="entry name" value="DINITROGENASE IRON-MOLYBDENUM COFACTOR PROTEIN-RELATED"/>
    <property type="match status" value="1"/>
</dbReference>
<dbReference type="EMBL" id="ACEC01000046">
    <property type="protein sequence ID" value="EEG30967.1"/>
    <property type="molecule type" value="Genomic_DNA"/>
</dbReference>
<protein>
    <submittedName>
        <fullName evidence="2">Dinitrogenase iron-molybdenum cofactor</fullName>
    </submittedName>
</protein>
<comment type="caution">
    <text evidence="2">The sequence shown here is derived from an EMBL/GenBank/DDBJ whole genome shotgun (WGS) entry which is preliminary data.</text>
</comment>
<evidence type="ECO:0000313" key="3">
    <source>
        <dbReference type="Proteomes" id="UP000003340"/>
    </source>
</evidence>
<keyword evidence="3" id="KW-1185">Reference proteome</keyword>
<evidence type="ECO:0000313" key="2">
    <source>
        <dbReference type="EMBL" id="EEG30967.1"/>
    </source>
</evidence>
<organism evidence="2 3">
    <name type="scientific">[Clostridium] methylpentosum DSM 5476</name>
    <dbReference type="NCBI Taxonomy" id="537013"/>
    <lineage>
        <taxon>Bacteria</taxon>
        <taxon>Bacillati</taxon>
        <taxon>Bacillota</taxon>
        <taxon>Clostridia</taxon>
        <taxon>Eubacteriales</taxon>
        <taxon>Oscillospiraceae</taxon>
        <taxon>Oscillospiraceae incertae sedis</taxon>
    </lineage>
</organism>